<keyword evidence="3" id="KW-1185">Reference proteome</keyword>
<reference evidence="2" key="1">
    <citation type="journal article" date="2023" name="G3 (Bethesda)">
        <title>A reference genome for the long-term kleptoplast-retaining sea slug Elysia crispata morphotype clarki.</title>
        <authorList>
            <person name="Eastman K.E."/>
            <person name="Pendleton A.L."/>
            <person name="Shaikh M.A."/>
            <person name="Suttiyut T."/>
            <person name="Ogas R."/>
            <person name="Tomko P."/>
            <person name="Gavelis G."/>
            <person name="Widhalm J.R."/>
            <person name="Wisecaver J.H."/>
        </authorList>
    </citation>
    <scope>NUCLEOTIDE SEQUENCE</scope>
    <source>
        <strain evidence="2">ECLA1</strain>
    </source>
</reference>
<dbReference type="Proteomes" id="UP001283361">
    <property type="component" value="Unassembled WGS sequence"/>
</dbReference>
<dbReference type="EMBL" id="JAWDGP010001801">
    <property type="protein sequence ID" value="KAK3788079.1"/>
    <property type="molecule type" value="Genomic_DNA"/>
</dbReference>
<sequence length="95" mass="10568">MSVWIKTTKITRISPGFRWNFRSITTRVIPICDLSYTSLFVPPASNQTYSMSTTTMTKLEQSRAEEVKPSAHPPIMATSGSAKTTIDLDPTRSTV</sequence>
<gene>
    <name evidence="2" type="ORF">RRG08_052319</name>
</gene>
<evidence type="ECO:0000313" key="2">
    <source>
        <dbReference type="EMBL" id="KAK3788079.1"/>
    </source>
</evidence>
<evidence type="ECO:0000256" key="1">
    <source>
        <dbReference type="SAM" id="MobiDB-lite"/>
    </source>
</evidence>
<proteinExistence type="predicted"/>
<organism evidence="2 3">
    <name type="scientific">Elysia crispata</name>
    <name type="common">lettuce slug</name>
    <dbReference type="NCBI Taxonomy" id="231223"/>
    <lineage>
        <taxon>Eukaryota</taxon>
        <taxon>Metazoa</taxon>
        <taxon>Spiralia</taxon>
        <taxon>Lophotrochozoa</taxon>
        <taxon>Mollusca</taxon>
        <taxon>Gastropoda</taxon>
        <taxon>Heterobranchia</taxon>
        <taxon>Euthyneura</taxon>
        <taxon>Panpulmonata</taxon>
        <taxon>Sacoglossa</taxon>
        <taxon>Placobranchoidea</taxon>
        <taxon>Plakobranchidae</taxon>
        <taxon>Elysia</taxon>
    </lineage>
</organism>
<feature type="region of interest" description="Disordered" evidence="1">
    <location>
        <begin position="63"/>
        <end position="95"/>
    </location>
</feature>
<comment type="caution">
    <text evidence="2">The sequence shown here is derived from an EMBL/GenBank/DDBJ whole genome shotgun (WGS) entry which is preliminary data.</text>
</comment>
<dbReference type="AlphaFoldDB" id="A0AAE1AHS6"/>
<protein>
    <submittedName>
        <fullName evidence="2">Uncharacterized protein</fullName>
    </submittedName>
</protein>
<name>A0AAE1AHS6_9GAST</name>
<accession>A0AAE1AHS6</accession>
<evidence type="ECO:0000313" key="3">
    <source>
        <dbReference type="Proteomes" id="UP001283361"/>
    </source>
</evidence>